<evidence type="ECO:0000259" key="2">
    <source>
        <dbReference type="Pfam" id="PF00669"/>
    </source>
</evidence>
<name>A0A381ZWA4_9ZZZZ</name>
<dbReference type="GO" id="GO:0009288">
    <property type="term" value="C:bacterial-type flagellum"/>
    <property type="evidence" value="ECO:0007669"/>
    <property type="project" value="InterPro"/>
</dbReference>
<dbReference type="InterPro" id="IPR001492">
    <property type="entry name" value="Flagellin"/>
</dbReference>
<dbReference type="PANTHER" id="PTHR42792:SF2">
    <property type="entry name" value="FLAGELLIN"/>
    <property type="match status" value="1"/>
</dbReference>
<accession>A0A381ZWA4</accession>
<dbReference type="PRINTS" id="PR00207">
    <property type="entry name" value="FLAGELLIN"/>
</dbReference>
<evidence type="ECO:0008006" key="5">
    <source>
        <dbReference type="Google" id="ProtNLM"/>
    </source>
</evidence>
<evidence type="ECO:0000256" key="1">
    <source>
        <dbReference type="ARBA" id="ARBA00023143"/>
    </source>
</evidence>
<sequence>MRINTNAPAINAHRNLINNQKSQAKTLEKLSSGLKINRGADSPAQLQISEHLRSQTAGVKQAIDNSEMAISLMQTGEAALDEVSLSLVRARQLAIHAANEAANDEMMLEADQQEFDQIVASINRISKNTQYGQKFLLDGSGAGNGVTTGKNLSFVKADVTGRSSGVYGYDIDIKQAATRSTHTGTAALTQQLIDAEEQITIVEGGRSVNFRTTAGTNIEQTMNQLSNAMKQSGVNVELLRPKGDAASRNAPQTLTFRHKKFGSEHYFQVASNTAGLLSKTADVSEKVKNGIDVVGEIAKEGAIGKGQILTGKGGFGSKAEGISIRYSGENAPPAGQRAGTLTFTQNSLSFHIGSNSNQTTSVSFKSSKAQNLGNNVDNGSGFRSFADINLMTAPGARDSIDIIDRAINDVAANRGYMGAFQKNTLESNLNYLRNAHEQVVSSQSVIRDADMAEEMAKFTRHNIMMDSSTAMLAQANQTPTSILKLLQ</sequence>
<dbReference type="Gene3D" id="6.10.10.10">
    <property type="entry name" value="Flagellar export chaperone, C-terminal domain"/>
    <property type="match status" value="1"/>
</dbReference>
<keyword evidence="1" id="KW-0975">Bacterial flagellum</keyword>
<feature type="domain" description="Flagellin C-terminal" evidence="3">
    <location>
        <begin position="400"/>
        <end position="486"/>
    </location>
</feature>
<dbReference type="SUPFAM" id="SSF64518">
    <property type="entry name" value="Phase 1 flagellin"/>
    <property type="match status" value="1"/>
</dbReference>
<protein>
    <recommendedName>
        <fullName evidence="5">Flagellin</fullName>
    </recommendedName>
</protein>
<dbReference type="Gene3D" id="1.20.1330.10">
    <property type="entry name" value="f41 fragment of flagellin, N-terminal domain"/>
    <property type="match status" value="2"/>
</dbReference>
<feature type="domain" description="Flagellin N-terminal" evidence="2">
    <location>
        <begin position="3"/>
        <end position="140"/>
    </location>
</feature>
<dbReference type="EMBL" id="UINC01022751">
    <property type="protein sequence ID" value="SVA93013.1"/>
    <property type="molecule type" value="Genomic_DNA"/>
</dbReference>
<dbReference type="InterPro" id="IPR046358">
    <property type="entry name" value="Flagellin_C"/>
</dbReference>
<gene>
    <name evidence="4" type="ORF">METZ01_LOCUS145867</name>
</gene>
<evidence type="ECO:0000313" key="4">
    <source>
        <dbReference type="EMBL" id="SVA93013.1"/>
    </source>
</evidence>
<evidence type="ECO:0000259" key="3">
    <source>
        <dbReference type="Pfam" id="PF00700"/>
    </source>
</evidence>
<dbReference type="AlphaFoldDB" id="A0A381ZWA4"/>
<organism evidence="4">
    <name type="scientific">marine metagenome</name>
    <dbReference type="NCBI Taxonomy" id="408172"/>
    <lineage>
        <taxon>unclassified sequences</taxon>
        <taxon>metagenomes</taxon>
        <taxon>ecological metagenomes</taxon>
    </lineage>
</organism>
<dbReference type="InterPro" id="IPR001029">
    <property type="entry name" value="Flagellin_N"/>
</dbReference>
<dbReference type="Pfam" id="PF00669">
    <property type="entry name" value="Flagellin_N"/>
    <property type="match status" value="1"/>
</dbReference>
<dbReference type="InterPro" id="IPR042187">
    <property type="entry name" value="Flagellin_C_sub2"/>
</dbReference>
<dbReference type="GO" id="GO:0005198">
    <property type="term" value="F:structural molecule activity"/>
    <property type="evidence" value="ECO:0007669"/>
    <property type="project" value="InterPro"/>
</dbReference>
<dbReference type="Pfam" id="PF00700">
    <property type="entry name" value="Flagellin_C"/>
    <property type="match status" value="1"/>
</dbReference>
<reference evidence="4" key="1">
    <citation type="submission" date="2018-05" db="EMBL/GenBank/DDBJ databases">
        <authorList>
            <person name="Lanie J.A."/>
            <person name="Ng W.-L."/>
            <person name="Kazmierczak K.M."/>
            <person name="Andrzejewski T.M."/>
            <person name="Davidsen T.M."/>
            <person name="Wayne K.J."/>
            <person name="Tettelin H."/>
            <person name="Glass J.I."/>
            <person name="Rusch D."/>
            <person name="Podicherti R."/>
            <person name="Tsui H.-C.T."/>
            <person name="Winkler M.E."/>
        </authorList>
    </citation>
    <scope>NUCLEOTIDE SEQUENCE</scope>
</reference>
<proteinExistence type="predicted"/>
<dbReference type="PANTHER" id="PTHR42792">
    <property type="entry name" value="FLAGELLIN"/>
    <property type="match status" value="1"/>
</dbReference>